<evidence type="ECO:0000313" key="1">
    <source>
        <dbReference type="EMBL" id="GFD57290.1"/>
    </source>
</evidence>
<organism evidence="1">
    <name type="scientific">Tanacetum cinerariifolium</name>
    <name type="common">Dalmatian daisy</name>
    <name type="synonym">Chrysanthemum cinerariifolium</name>
    <dbReference type="NCBI Taxonomy" id="118510"/>
    <lineage>
        <taxon>Eukaryota</taxon>
        <taxon>Viridiplantae</taxon>
        <taxon>Streptophyta</taxon>
        <taxon>Embryophyta</taxon>
        <taxon>Tracheophyta</taxon>
        <taxon>Spermatophyta</taxon>
        <taxon>Magnoliopsida</taxon>
        <taxon>eudicotyledons</taxon>
        <taxon>Gunneridae</taxon>
        <taxon>Pentapetalae</taxon>
        <taxon>asterids</taxon>
        <taxon>campanulids</taxon>
        <taxon>Asterales</taxon>
        <taxon>Asteraceae</taxon>
        <taxon>Asteroideae</taxon>
        <taxon>Anthemideae</taxon>
        <taxon>Anthemidinae</taxon>
        <taxon>Tanacetum</taxon>
    </lineage>
</organism>
<feature type="non-terminal residue" evidence="1">
    <location>
        <position position="1"/>
    </location>
</feature>
<reference evidence="1" key="1">
    <citation type="journal article" date="2019" name="Sci. Rep.">
        <title>Draft genome of Tanacetum cinerariifolium, the natural source of mosquito coil.</title>
        <authorList>
            <person name="Yamashiro T."/>
            <person name="Shiraishi A."/>
            <person name="Satake H."/>
            <person name="Nakayama K."/>
        </authorList>
    </citation>
    <scope>NUCLEOTIDE SEQUENCE</scope>
</reference>
<sequence length="88" mass="9980">ASGYTEDIHGRTKVGEPLPTSESFIYDQQRDTVYKIHHEQITGIKDLPDYLKDYPKKLEEAKKKNEDRKVSISATLWNAEGTIAVAMA</sequence>
<name>A0A699XFU5_TANCI</name>
<dbReference type="AlphaFoldDB" id="A0A699XFU5"/>
<comment type="caution">
    <text evidence="1">The sequence shown here is derived from an EMBL/GenBank/DDBJ whole genome shotgun (WGS) entry which is preliminary data.</text>
</comment>
<gene>
    <name evidence="1" type="ORF">Tci_929259</name>
</gene>
<accession>A0A699XFU5</accession>
<protein>
    <submittedName>
        <fullName evidence="1">Uncharacterized protein</fullName>
    </submittedName>
</protein>
<proteinExistence type="predicted"/>
<feature type="non-terminal residue" evidence="1">
    <location>
        <position position="88"/>
    </location>
</feature>
<dbReference type="EMBL" id="BKCJ011839422">
    <property type="protein sequence ID" value="GFD57290.1"/>
    <property type="molecule type" value="Genomic_DNA"/>
</dbReference>